<comment type="caution">
    <text evidence="2">The sequence shown here is derived from an EMBL/GenBank/DDBJ whole genome shotgun (WGS) entry which is preliminary data.</text>
</comment>
<feature type="region of interest" description="Disordered" evidence="1">
    <location>
        <begin position="1"/>
        <end position="122"/>
    </location>
</feature>
<evidence type="ECO:0000256" key="1">
    <source>
        <dbReference type="SAM" id="MobiDB-lite"/>
    </source>
</evidence>
<feature type="compositionally biased region" description="Pro residues" evidence="1">
    <location>
        <begin position="37"/>
        <end position="47"/>
    </location>
</feature>
<dbReference type="GeneID" id="28844300"/>
<feature type="compositionally biased region" description="Low complexity" evidence="1">
    <location>
        <begin position="333"/>
        <end position="350"/>
    </location>
</feature>
<dbReference type="AlphaFoldDB" id="A0A179G4B5"/>
<feature type="compositionally biased region" description="Low complexity" evidence="1">
    <location>
        <begin position="367"/>
        <end position="376"/>
    </location>
</feature>
<dbReference type="Proteomes" id="UP000078397">
    <property type="component" value="Unassembled WGS sequence"/>
</dbReference>
<feature type="compositionally biased region" description="Polar residues" evidence="1">
    <location>
        <begin position="58"/>
        <end position="67"/>
    </location>
</feature>
<feature type="compositionally biased region" description="Polar residues" evidence="1">
    <location>
        <begin position="101"/>
        <end position="122"/>
    </location>
</feature>
<reference evidence="2 3" key="1">
    <citation type="journal article" date="2016" name="PLoS Pathog.">
        <title>Biosynthesis of antibiotic leucinostatins in bio-control fungus Purpureocillium lilacinum and their inhibition on phytophthora revealed by genome mining.</title>
        <authorList>
            <person name="Wang G."/>
            <person name="Liu Z."/>
            <person name="Lin R."/>
            <person name="Li E."/>
            <person name="Mao Z."/>
            <person name="Ling J."/>
            <person name="Yang Y."/>
            <person name="Yin W.B."/>
            <person name="Xie B."/>
        </authorList>
    </citation>
    <scope>NUCLEOTIDE SEQUENCE [LARGE SCALE GENOMIC DNA]</scope>
    <source>
        <strain evidence="2">170</strain>
    </source>
</reference>
<organism evidence="2 3">
    <name type="scientific">Pochonia chlamydosporia 170</name>
    <dbReference type="NCBI Taxonomy" id="1380566"/>
    <lineage>
        <taxon>Eukaryota</taxon>
        <taxon>Fungi</taxon>
        <taxon>Dikarya</taxon>
        <taxon>Ascomycota</taxon>
        <taxon>Pezizomycotina</taxon>
        <taxon>Sordariomycetes</taxon>
        <taxon>Hypocreomycetidae</taxon>
        <taxon>Hypocreales</taxon>
        <taxon>Clavicipitaceae</taxon>
        <taxon>Pochonia</taxon>
    </lineage>
</organism>
<feature type="compositionally biased region" description="Polar residues" evidence="1">
    <location>
        <begin position="1"/>
        <end position="13"/>
    </location>
</feature>
<sequence>MNQNIPPEQTPQTREFRRGHKHSASMPANMQAYANRPLPPLPVPPSSAPRAMTPQPAARNSATSSGSLPVFAYQGSFPINRRNTTRGDIPTSAPRRFPSLTMPSSPAKASQTHRNSYAASTWSRRSSHQKIFQLTGMDVDVMDDQSFRSGGGGDSDSSSTGSGVRLEEPANYDTPDYHLVPVLETDVDGSSSRESSWGPMSPDLAVVPQPLNIHRQLIRDGSEKQFGTMSGSFTQMHLEDGVARPWDPAFGQFGEHGAAGEYHQFTAQLASRHSRQLSDSALQPASPPKKKRSSLSLAFSAATRFRRRENTQPLDIAATITRPQSALRETRTQPQQQQDAKSQSQSQSQSPNLDFVPKLKRRSRSVPATPILALANAPPPRPSPAPPLMSAWDSDSDDGDGHVMSSLKDWFANRASEDSKLHRRTSSASRTGPDRQLASMKQDAMRESIIRPQDRYKQVQMEKAAKRREQMRPQMKVVPEGIMLLNIHL</sequence>
<feature type="region of interest" description="Disordered" evidence="1">
    <location>
        <begin position="270"/>
        <end position="403"/>
    </location>
</feature>
<evidence type="ECO:0000313" key="2">
    <source>
        <dbReference type="EMBL" id="OAQ72211.1"/>
    </source>
</evidence>
<proteinExistence type="predicted"/>
<dbReference type="OrthoDB" id="4959863at2759"/>
<name>A0A179G4B5_METCM</name>
<evidence type="ECO:0000313" key="3">
    <source>
        <dbReference type="Proteomes" id="UP000078397"/>
    </source>
</evidence>
<protein>
    <submittedName>
        <fullName evidence="2">Uncharacterized protein</fullName>
    </submittedName>
</protein>
<feature type="region of interest" description="Disordered" evidence="1">
    <location>
        <begin position="417"/>
        <end position="446"/>
    </location>
</feature>
<feature type="region of interest" description="Disordered" evidence="1">
    <location>
        <begin position="143"/>
        <end position="176"/>
    </location>
</feature>
<keyword evidence="3" id="KW-1185">Reference proteome</keyword>
<dbReference type="RefSeq" id="XP_018148294.1">
    <property type="nucleotide sequence ID" value="XM_018280306.1"/>
</dbReference>
<gene>
    <name evidence="2" type="ORF">VFPPC_00244</name>
</gene>
<dbReference type="KEGG" id="pchm:VFPPC_00244"/>
<feature type="compositionally biased region" description="Polar residues" evidence="1">
    <location>
        <begin position="270"/>
        <end position="283"/>
    </location>
</feature>
<accession>A0A179G4B5</accession>
<feature type="compositionally biased region" description="Pro residues" evidence="1">
    <location>
        <begin position="377"/>
        <end position="387"/>
    </location>
</feature>
<dbReference type="EMBL" id="LSBJ02000001">
    <property type="protein sequence ID" value="OAQ72211.1"/>
    <property type="molecule type" value="Genomic_DNA"/>
</dbReference>